<dbReference type="InterPro" id="IPR002734">
    <property type="entry name" value="RibDG_C"/>
</dbReference>
<gene>
    <name evidence="2" type="ORF">LEP1GSC179_0968</name>
</gene>
<dbReference type="AlphaFoldDB" id="A0A0E2BKA1"/>
<dbReference type="Proteomes" id="UP000006329">
    <property type="component" value="Unassembled WGS sequence"/>
</dbReference>
<comment type="caution">
    <text evidence="2">The sequence shown here is derived from an EMBL/GenBank/DDBJ whole genome shotgun (WGS) entry which is preliminary data.</text>
</comment>
<accession>A0A0E2BKA1</accession>
<protein>
    <submittedName>
        <fullName evidence="2">Riboflavin biosynthesis protein RibD C-terminal domain protein</fullName>
    </submittedName>
</protein>
<dbReference type="Pfam" id="PF01872">
    <property type="entry name" value="RibD_C"/>
    <property type="match status" value="1"/>
</dbReference>
<dbReference type="EMBL" id="AHON02000013">
    <property type="protein sequence ID" value="EKO35684.1"/>
    <property type="molecule type" value="Genomic_DNA"/>
</dbReference>
<dbReference type="GO" id="GO:0009231">
    <property type="term" value="P:riboflavin biosynthetic process"/>
    <property type="evidence" value="ECO:0007669"/>
    <property type="project" value="InterPro"/>
</dbReference>
<keyword evidence="3" id="KW-1185">Reference proteome</keyword>
<feature type="domain" description="Bacterial bifunctional deaminase-reductase C-terminal" evidence="1">
    <location>
        <begin position="2"/>
        <end position="176"/>
    </location>
</feature>
<name>A0A0E2BKA1_9LEPT</name>
<dbReference type="SUPFAM" id="SSF53597">
    <property type="entry name" value="Dihydrofolate reductase-like"/>
    <property type="match status" value="1"/>
</dbReference>
<proteinExistence type="predicted"/>
<dbReference type="RefSeq" id="WP_004476990.1">
    <property type="nucleotide sequence ID" value="NZ_AHON02000013.1"/>
</dbReference>
<evidence type="ECO:0000313" key="3">
    <source>
        <dbReference type="Proteomes" id="UP000006329"/>
    </source>
</evidence>
<evidence type="ECO:0000313" key="2">
    <source>
        <dbReference type="EMBL" id="EKO35684.1"/>
    </source>
</evidence>
<dbReference type="InterPro" id="IPR024072">
    <property type="entry name" value="DHFR-like_dom_sf"/>
</dbReference>
<dbReference type="Gene3D" id="3.40.430.10">
    <property type="entry name" value="Dihydrofolate Reductase, subunit A"/>
    <property type="match status" value="1"/>
</dbReference>
<organism evidence="2 3">
    <name type="scientific">Leptospira santarosai str. MOR084</name>
    <dbReference type="NCBI Taxonomy" id="1049984"/>
    <lineage>
        <taxon>Bacteria</taxon>
        <taxon>Pseudomonadati</taxon>
        <taxon>Spirochaetota</taxon>
        <taxon>Spirochaetia</taxon>
        <taxon>Leptospirales</taxon>
        <taxon>Leptospiraceae</taxon>
        <taxon>Leptospira</taxon>
    </lineage>
</organism>
<sequence length="185" mass="20958">MRKVVFAINMTTDGYCSHTDMIADEELHKYFTGILRTGSVILYGRITYQLMVPFWPEVAKDQSMSEATNEFARVFESLEKIVFSTTLKHVGESNSRLARKNIADEVIALKEQPGKDIFVGSLSLASQLSERHLIDEYSFVIHPVIAGKGPRLFDTVKLQENLRLDFLGSQTLQSGATVLRYKRHT</sequence>
<reference evidence="2" key="1">
    <citation type="submission" date="2012-10" db="EMBL/GenBank/DDBJ databases">
        <authorList>
            <person name="Harkins D.M."/>
            <person name="Durkin A.S."/>
            <person name="Brinkac L.M."/>
            <person name="Haft D.H."/>
            <person name="Selengut J.D."/>
            <person name="Sanka R."/>
            <person name="DePew J."/>
            <person name="Purushe J."/>
            <person name="Matthias M.A."/>
            <person name="Vinetz J.M."/>
            <person name="Sutton G.G."/>
            <person name="Nierman W.C."/>
            <person name="Fouts D.E."/>
        </authorList>
    </citation>
    <scope>NUCLEOTIDE SEQUENCE [LARGE SCALE GENOMIC DNA]</scope>
    <source>
        <strain evidence="2">MOR084</strain>
    </source>
</reference>
<dbReference type="GO" id="GO:0008703">
    <property type="term" value="F:5-amino-6-(5-phosphoribosylamino)uracil reductase activity"/>
    <property type="evidence" value="ECO:0007669"/>
    <property type="project" value="InterPro"/>
</dbReference>
<evidence type="ECO:0000259" key="1">
    <source>
        <dbReference type="Pfam" id="PF01872"/>
    </source>
</evidence>